<name>A0ABN9W3Y0_9DINO</name>
<accession>A0ABN9W3Y0</accession>
<reference evidence="2" key="1">
    <citation type="submission" date="2023-10" db="EMBL/GenBank/DDBJ databases">
        <authorList>
            <person name="Chen Y."/>
            <person name="Shah S."/>
            <person name="Dougan E. K."/>
            <person name="Thang M."/>
            <person name="Chan C."/>
        </authorList>
    </citation>
    <scope>NUCLEOTIDE SEQUENCE [LARGE SCALE GENOMIC DNA]</scope>
</reference>
<dbReference type="Proteomes" id="UP001189429">
    <property type="component" value="Unassembled WGS sequence"/>
</dbReference>
<proteinExistence type="predicted"/>
<sequence length="153" mass="15507">MRSRRRNFFTPGAFARCRVTLLQTGRDFSASPADGEHSRGDLASALPQPAGTGGREASAPAAGGLAGGPPAAGQNATAPLGGGQPAAGRDGHGAAAAPAAGRRKLLTQMYRRSGAATWTDERLGREAGRVPGIAGPAHGKRWLRLEPAGAHGR</sequence>
<organism evidence="2 3">
    <name type="scientific">Prorocentrum cordatum</name>
    <dbReference type="NCBI Taxonomy" id="2364126"/>
    <lineage>
        <taxon>Eukaryota</taxon>
        <taxon>Sar</taxon>
        <taxon>Alveolata</taxon>
        <taxon>Dinophyceae</taxon>
        <taxon>Prorocentrales</taxon>
        <taxon>Prorocentraceae</taxon>
        <taxon>Prorocentrum</taxon>
    </lineage>
</organism>
<gene>
    <name evidence="2" type="ORF">PCOR1329_LOCUS63819</name>
</gene>
<dbReference type="EMBL" id="CAUYUJ010018115">
    <property type="protein sequence ID" value="CAK0880785.1"/>
    <property type="molecule type" value="Genomic_DNA"/>
</dbReference>
<evidence type="ECO:0000313" key="2">
    <source>
        <dbReference type="EMBL" id="CAK0880785.1"/>
    </source>
</evidence>
<keyword evidence="3" id="KW-1185">Reference proteome</keyword>
<evidence type="ECO:0000256" key="1">
    <source>
        <dbReference type="SAM" id="MobiDB-lite"/>
    </source>
</evidence>
<feature type="region of interest" description="Disordered" evidence="1">
    <location>
        <begin position="28"/>
        <end position="100"/>
    </location>
</feature>
<feature type="compositionally biased region" description="Basic and acidic residues" evidence="1">
    <location>
        <begin position="119"/>
        <end position="128"/>
    </location>
</feature>
<feature type="region of interest" description="Disordered" evidence="1">
    <location>
        <begin position="114"/>
        <end position="137"/>
    </location>
</feature>
<comment type="caution">
    <text evidence="2">The sequence shown here is derived from an EMBL/GenBank/DDBJ whole genome shotgun (WGS) entry which is preliminary data.</text>
</comment>
<feature type="compositionally biased region" description="Low complexity" evidence="1">
    <location>
        <begin position="57"/>
        <end position="79"/>
    </location>
</feature>
<evidence type="ECO:0000313" key="3">
    <source>
        <dbReference type="Proteomes" id="UP001189429"/>
    </source>
</evidence>
<protein>
    <submittedName>
        <fullName evidence="2">Uncharacterized protein</fullName>
    </submittedName>
</protein>